<dbReference type="PROSITE" id="PS01096">
    <property type="entry name" value="PPIC_PPIASE_1"/>
    <property type="match status" value="1"/>
</dbReference>
<dbReference type="EC" id="5.2.1.8" evidence="2"/>
<dbReference type="SUPFAM" id="SSF54534">
    <property type="entry name" value="FKBP-like"/>
    <property type="match status" value="1"/>
</dbReference>
<evidence type="ECO:0000256" key="3">
    <source>
        <dbReference type="ARBA" id="ARBA00022729"/>
    </source>
</evidence>
<dbReference type="InterPro" id="IPR046357">
    <property type="entry name" value="PPIase_dom_sf"/>
</dbReference>
<dbReference type="Gene3D" id="3.10.50.40">
    <property type="match status" value="1"/>
</dbReference>
<keyword evidence="5 6" id="KW-0413">Isomerase</keyword>
<dbReference type="EMBL" id="CP017560">
    <property type="protein sequence ID" value="AOV06292.1"/>
    <property type="molecule type" value="Genomic_DNA"/>
</dbReference>
<organism evidence="9 10">
    <name type="scientific">Sporosarcina ureilytica</name>
    <dbReference type="NCBI Taxonomy" id="298596"/>
    <lineage>
        <taxon>Bacteria</taxon>
        <taxon>Bacillati</taxon>
        <taxon>Bacillota</taxon>
        <taxon>Bacilli</taxon>
        <taxon>Bacillales</taxon>
        <taxon>Caryophanaceae</taxon>
        <taxon>Sporosarcina</taxon>
    </lineage>
</organism>
<comment type="catalytic activity">
    <reaction evidence="1">
        <text>[protein]-peptidylproline (omega=180) = [protein]-peptidylproline (omega=0)</text>
        <dbReference type="Rhea" id="RHEA:16237"/>
        <dbReference type="Rhea" id="RHEA-COMP:10747"/>
        <dbReference type="Rhea" id="RHEA-COMP:10748"/>
        <dbReference type="ChEBI" id="CHEBI:83833"/>
        <dbReference type="ChEBI" id="CHEBI:83834"/>
        <dbReference type="EC" id="5.2.1.8"/>
    </reaction>
</comment>
<reference evidence="9 10" key="1">
    <citation type="submission" date="2016-09" db="EMBL/GenBank/DDBJ databases">
        <title>Complete genome sequence of the Lysinibacillus sphaericus LMG 22257, a specie of Bacillus with ureolytic activity that can effectively biodeposit calcium carbonate.</title>
        <authorList>
            <person name="Yan W."/>
        </authorList>
    </citation>
    <scope>NUCLEOTIDE SEQUENCE [LARGE SCALE GENOMIC DNA]</scope>
    <source>
        <strain evidence="9 10">LMG 22257</strain>
    </source>
</reference>
<keyword evidence="7" id="KW-1133">Transmembrane helix</keyword>
<accession>A0A1D8JC65</accession>
<dbReference type="InterPro" id="IPR000297">
    <property type="entry name" value="PPIase_PpiC"/>
</dbReference>
<evidence type="ECO:0000313" key="9">
    <source>
        <dbReference type="EMBL" id="AOV06292.1"/>
    </source>
</evidence>
<evidence type="ECO:0000256" key="6">
    <source>
        <dbReference type="PROSITE-ProRule" id="PRU00278"/>
    </source>
</evidence>
<evidence type="ECO:0000313" key="10">
    <source>
        <dbReference type="Proteomes" id="UP000185746"/>
    </source>
</evidence>
<evidence type="ECO:0000256" key="1">
    <source>
        <dbReference type="ARBA" id="ARBA00000971"/>
    </source>
</evidence>
<dbReference type="InterPro" id="IPR050245">
    <property type="entry name" value="PrsA_foldase"/>
</dbReference>
<protein>
    <recommendedName>
        <fullName evidence="2">peptidylprolyl isomerase</fullName>
        <ecNumber evidence="2">5.2.1.8</ecNumber>
    </recommendedName>
</protein>
<dbReference type="SUPFAM" id="SSF109998">
    <property type="entry name" value="Triger factor/SurA peptide-binding domain-like"/>
    <property type="match status" value="1"/>
</dbReference>
<dbReference type="PANTHER" id="PTHR47245">
    <property type="entry name" value="PEPTIDYLPROLYL ISOMERASE"/>
    <property type="match status" value="1"/>
</dbReference>
<feature type="domain" description="PpiC" evidence="8">
    <location>
        <begin position="139"/>
        <end position="260"/>
    </location>
</feature>
<sequence length="306" mass="34753">MRYGRNRKNELTPPQKRRLKTKPLVVIIGVLFVCNLLWFIAWLIPSKTTQNGEEVASVNGKAITREDWMAAMEEKIGRETLRELINDKVMEAAAKEYGIDVSEKEVDLELALIRASDHQAYTGLDTEKERKKIQTDLILAKVLTKDIVIEDEAIRENYDKNASLYNIQDANRTAIIIVNTLDEANQTLQELKEGSNFSVLAKERSIDTASANLGGDIGYINESTDFIESSIVQAASKLQENTMSEPVALKDGTYAVIYVSDKMQGRKFKLKEVKEHIKRELALGQLPETVSLEAFWKDFDAKWFYE</sequence>
<evidence type="ECO:0000256" key="7">
    <source>
        <dbReference type="SAM" id="Phobius"/>
    </source>
</evidence>
<dbReference type="RefSeq" id="WP_075526388.1">
    <property type="nucleotide sequence ID" value="NZ_CP017560.1"/>
</dbReference>
<keyword evidence="7" id="KW-0472">Membrane</keyword>
<dbReference type="PROSITE" id="PS50198">
    <property type="entry name" value="PPIC_PPIASE_2"/>
    <property type="match status" value="1"/>
</dbReference>
<evidence type="ECO:0000256" key="4">
    <source>
        <dbReference type="ARBA" id="ARBA00023110"/>
    </source>
</evidence>
<evidence type="ECO:0000256" key="5">
    <source>
        <dbReference type="ARBA" id="ARBA00023235"/>
    </source>
</evidence>
<name>A0A1D8JC65_9BACL</name>
<dbReference type="PANTHER" id="PTHR47245:SF1">
    <property type="entry name" value="FOLDASE PROTEIN PRSA"/>
    <property type="match status" value="1"/>
</dbReference>
<gene>
    <name evidence="9" type="ORF">BI350_00755</name>
</gene>
<proteinExistence type="predicted"/>
<dbReference type="AlphaFoldDB" id="A0A1D8JC65"/>
<keyword evidence="7" id="KW-0812">Transmembrane</keyword>
<dbReference type="Gene3D" id="1.10.4030.10">
    <property type="entry name" value="Porin chaperone SurA, peptide-binding domain"/>
    <property type="match status" value="1"/>
</dbReference>
<dbReference type="GO" id="GO:0003755">
    <property type="term" value="F:peptidyl-prolyl cis-trans isomerase activity"/>
    <property type="evidence" value="ECO:0007669"/>
    <property type="project" value="UniProtKB-KW"/>
</dbReference>
<dbReference type="InterPro" id="IPR027304">
    <property type="entry name" value="Trigger_fact/SurA_dom_sf"/>
</dbReference>
<keyword evidence="10" id="KW-1185">Reference proteome</keyword>
<evidence type="ECO:0000256" key="2">
    <source>
        <dbReference type="ARBA" id="ARBA00013194"/>
    </source>
</evidence>
<keyword evidence="3" id="KW-0732">Signal</keyword>
<dbReference type="Pfam" id="PF00639">
    <property type="entry name" value="Rotamase"/>
    <property type="match status" value="1"/>
</dbReference>
<dbReference type="KEGG" id="surl:BI350_00755"/>
<evidence type="ECO:0000259" key="8">
    <source>
        <dbReference type="PROSITE" id="PS50198"/>
    </source>
</evidence>
<keyword evidence="4 6" id="KW-0697">Rotamase</keyword>
<feature type="transmembrane region" description="Helical" evidence="7">
    <location>
        <begin position="24"/>
        <end position="44"/>
    </location>
</feature>
<dbReference type="Pfam" id="PF13624">
    <property type="entry name" value="SurA_N_3"/>
    <property type="match status" value="1"/>
</dbReference>
<dbReference type="InterPro" id="IPR023058">
    <property type="entry name" value="PPIase_PpiC_CS"/>
</dbReference>
<dbReference type="Proteomes" id="UP000185746">
    <property type="component" value="Chromosome"/>
</dbReference>